<comment type="caution">
    <text evidence="1">The sequence shown here is derived from an EMBL/GenBank/DDBJ whole genome shotgun (WGS) entry which is preliminary data.</text>
</comment>
<dbReference type="Proteomes" id="UP000518752">
    <property type="component" value="Unassembled WGS sequence"/>
</dbReference>
<evidence type="ECO:0000313" key="1">
    <source>
        <dbReference type="EMBL" id="KAF5390480.1"/>
    </source>
</evidence>
<proteinExistence type="predicted"/>
<accession>A0A8H5HWI6</accession>
<dbReference type="OrthoDB" id="2929273at2759"/>
<reference evidence="1 2" key="1">
    <citation type="journal article" date="2020" name="ISME J.">
        <title>Uncovering the hidden diversity of litter-decomposition mechanisms in mushroom-forming fungi.</title>
        <authorList>
            <person name="Floudas D."/>
            <person name="Bentzer J."/>
            <person name="Ahren D."/>
            <person name="Johansson T."/>
            <person name="Persson P."/>
            <person name="Tunlid A."/>
        </authorList>
    </citation>
    <scope>NUCLEOTIDE SEQUENCE [LARGE SCALE GENOMIC DNA]</scope>
    <source>
        <strain evidence="1 2">CBS 406.79</strain>
    </source>
</reference>
<dbReference type="EMBL" id="JAACJN010000015">
    <property type="protein sequence ID" value="KAF5390480.1"/>
    <property type="molecule type" value="Genomic_DNA"/>
</dbReference>
<protein>
    <submittedName>
        <fullName evidence="1">Uncharacterized protein</fullName>
    </submittedName>
</protein>
<name>A0A8H5HWI6_9AGAR</name>
<keyword evidence="2" id="KW-1185">Reference proteome</keyword>
<gene>
    <name evidence="1" type="ORF">D9757_005260</name>
</gene>
<dbReference type="AlphaFoldDB" id="A0A8H5HWI6"/>
<evidence type="ECO:0000313" key="2">
    <source>
        <dbReference type="Proteomes" id="UP000518752"/>
    </source>
</evidence>
<sequence length="316" mass="35417">MYTIPRSLPQEMVDDFQLPFKHNETSGQARIYESRVDEKCSALLNYLYPPSLGFRVGPQASYNEEIDVTDEYSTRVDSGDASWLADPHQLHIDETSSIPMDSTPPKRSKQWLPHAVPREFQLTPNFLMGDSAGDTSWLVNPISLDVAAFPESPAPSGTSEEWLGQDVPPGYQLEHLPPNFVAAKQAVPDHIANAGMDVFGRVVDTTPGRLVIKKPDFVVRKGERILLVVEDKMCKKEAAVRQLKGYMKDLRSSNMDAIGMESGNSSNIIPVGNNLADGKLNWYLYDNLIPEASQRFYRIGDRRQADVQPMEHISRI</sequence>
<organism evidence="1 2">
    <name type="scientific">Collybiopsis confluens</name>
    <dbReference type="NCBI Taxonomy" id="2823264"/>
    <lineage>
        <taxon>Eukaryota</taxon>
        <taxon>Fungi</taxon>
        <taxon>Dikarya</taxon>
        <taxon>Basidiomycota</taxon>
        <taxon>Agaricomycotina</taxon>
        <taxon>Agaricomycetes</taxon>
        <taxon>Agaricomycetidae</taxon>
        <taxon>Agaricales</taxon>
        <taxon>Marasmiineae</taxon>
        <taxon>Omphalotaceae</taxon>
        <taxon>Collybiopsis</taxon>
    </lineage>
</organism>